<dbReference type="PANTHER" id="PTHR11711">
    <property type="entry name" value="ADP RIBOSYLATION FACTOR-RELATED"/>
    <property type="match status" value="1"/>
</dbReference>
<keyword evidence="8" id="KW-1185">Reference proteome</keyword>
<keyword evidence="5" id="KW-0479">Metal-binding</keyword>
<reference evidence="8" key="1">
    <citation type="journal article" date="2017" name="Nat. Microbiol.">
        <title>Global analysis of biosynthetic gene clusters reveals vast potential of secondary metabolite production in Penicillium species.</title>
        <authorList>
            <person name="Nielsen J.C."/>
            <person name="Grijseels S."/>
            <person name="Prigent S."/>
            <person name="Ji B."/>
            <person name="Dainat J."/>
            <person name="Nielsen K.F."/>
            <person name="Frisvad J.C."/>
            <person name="Workman M."/>
            <person name="Nielsen J."/>
        </authorList>
    </citation>
    <scope>NUCLEOTIDE SEQUENCE [LARGE SCALE GENOMIC DNA]</scope>
    <source>
        <strain evidence="8">IBT 4502</strain>
    </source>
</reference>
<evidence type="ECO:0008006" key="9">
    <source>
        <dbReference type="Google" id="ProtNLM"/>
    </source>
</evidence>
<proteinExistence type="inferred from homology"/>
<dbReference type="Proteomes" id="UP000191408">
    <property type="component" value="Unassembled WGS sequence"/>
</dbReference>
<dbReference type="InterPro" id="IPR027417">
    <property type="entry name" value="P-loop_NTPase"/>
</dbReference>
<dbReference type="EMBL" id="MDYM01000002">
    <property type="protein sequence ID" value="OQD68925.1"/>
    <property type="molecule type" value="Genomic_DNA"/>
</dbReference>
<evidence type="ECO:0000256" key="3">
    <source>
        <dbReference type="ARBA" id="ARBA00023134"/>
    </source>
</evidence>
<dbReference type="GO" id="GO:0005525">
    <property type="term" value="F:GTP binding"/>
    <property type="evidence" value="ECO:0007669"/>
    <property type="project" value="UniProtKB-KW"/>
</dbReference>
<dbReference type="NCBIfam" id="TIGR00231">
    <property type="entry name" value="small_GTP"/>
    <property type="match status" value="1"/>
</dbReference>
<dbReference type="GO" id="GO:0046872">
    <property type="term" value="F:metal ion binding"/>
    <property type="evidence" value="ECO:0007669"/>
    <property type="project" value="UniProtKB-KW"/>
</dbReference>
<protein>
    <recommendedName>
        <fullName evidence="9">ADP-ribosylation factor</fullName>
    </recommendedName>
</protein>
<evidence type="ECO:0000313" key="8">
    <source>
        <dbReference type="Proteomes" id="UP000191408"/>
    </source>
</evidence>
<organism evidence="7 8">
    <name type="scientific">Penicillium polonicum</name>
    <dbReference type="NCBI Taxonomy" id="60169"/>
    <lineage>
        <taxon>Eukaryota</taxon>
        <taxon>Fungi</taxon>
        <taxon>Dikarya</taxon>
        <taxon>Ascomycota</taxon>
        <taxon>Pezizomycotina</taxon>
        <taxon>Eurotiomycetes</taxon>
        <taxon>Eurotiomycetidae</taxon>
        <taxon>Eurotiales</taxon>
        <taxon>Aspergillaceae</taxon>
        <taxon>Penicillium</taxon>
    </lineage>
</organism>
<feature type="binding site" evidence="4">
    <location>
        <begin position="135"/>
        <end position="138"/>
    </location>
    <ligand>
        <name>GTP</name>
        <dbReference type="ChEBI" id="CHEBI:37565"/>
    </ligand>
</feature>
<comment type="caution">
    <text evidence="7">The sequence shown here is derived from an EMBL/GenBank/DDBJ whole genome shotgun (WGS) entry which is preliminary data.</text>
</comment>
<name>A0A1V6NW17_PENPO</name>
<dbReference type="SUPFAM" id="SSF52540">
    <property type="entry name" value="P-loop containing nucleoside triphosphate hydrolases"/>
    <property type="match status" value="1"/>
</dbReference>
<evidence type="ECO:0000313" key="7">
    <source>
        <dbReference type="EMBL" id="OQD68925.1"/>
    </source>
</evidence>
<dbReference type="InterPro" id="IPR005225">
    <property type="entry name" value="Small_GTP-bd"/>
</dbReference>
<dbReference type="PRINTS" id="PR00328">
    <property type="entry name" value="SAR1GTPBP"/>
</dbReference>
<dbReference type="OrthoDB" id="2011769at2759"/>
<dbReference type="CDD" id="cd00878">
    <property type="entry name" value="Arf_Arl"/>
    <property type="match status" value="1"/>
</dbReference>
<keyword evidence="3 4" id="KW-0342">GTP-binding</keyword>
<feature type="binding site" evidence="4">
    <location>
        <position position="76"/>
    </location>
    <ligand>
        <name>GTP</name>
        <dbReference type="ChEBI" id="CHEBI:37565"/>
    </ligand>
</feature>
<gene>
    <name evidence="7" type="ORF">PENPOL_c002G08433</name>
</gene>
<comment type="similarity">
    <text evidence="1 6">Belongs to the small GTPase superfamily. Arf family.</text>
</comment>
<dbReference type="FunFam" id="3.40.50.300:FF:001166">
    <property type="entry name" value="ADP-ribosylation factor D"/>
    <property type="match status" value="1"/>
</dbReference>
<dbReference type="InterPro" id="IPR024156">
    <property type="entry name" value="Small_GTPase_ARF"/>
</dbReference>
<dbReference type="Pfam" id="PF00025">
    <property type="entry name" value="Arf"/>
    <property type="match status" value="1"/>
</dbReference>
<evidence type="ECO:0000256" key="5">
    <source>
        <dbReference type="PIRSR" id="PIRSR606689-2"/>
    </source>
</evidence>
<evidence type="ECO:0000256" key="6">
    <source>
        <dbReference type="RuleBase" id="RU003925"/>
    </source>
</evidence>
<dbReference type="AlphaFoldDB" id="A0A1V6NW17"/>
<dbReference type="Gene3D" id="3.40.50.300">
    <property type="entry name" value="P-loop containing nucleotide triphosphate hydrolases"/>
    <property type="match status" value="1"/>
</dbReference>
<sequence>MLELQKVFASEAEISASASADLYALFAQFNSGKTTLLYSQLKDYGAGPIETVPTVGLNIESLTYGGMNFVFLDKGGRDKLRPAWGVYLAKTTAIIFVVDSADITQLDHAANELKLLLDFEDLRELRDVPLLVFANKEDLEGAKSPVEISEALNLGELGHRRWNIAPCSVIDGVGISGGMDWLLVSASILSIFHNLF</sequence>
<keyword evidence="2 4" id="KW-0547">Nucleotide-binding</keyword>
<dbReference type="STRING" id="60169.A0A1V6NW17"/>
<dbReference type="GO" id="GO:0003924">
    <property type="term" value="F:GTPase activity"/>
    <property type="evidence" value="ECO:0007669"/>
    <property type="project" value="InterPro"/>
</dbReference>
<evidence type="ECO:0000256" key="1">
    <source>
        <dbReference type="ARBA" id="ARBA00010290"/>
    </source>
</evidence>
<dbReference type="SMART" id="SM00177">
    <property type="entry name" value="ARF"/>
    <property type="match status" value="1"/>
</dbReference>
<evidence type="ECO:0000256" key="4">
    <source>
        <dbReference type="PIRSR" id="PIRSR606689-1"/>
    </source>
</evidence>
<accession>A0A1V6NW17</accession>
<feature type="binding site" evidence="5">
    <location>
        <position position="54"/>
    </location>
    <ligand>
        <name>Mg(2+)</name>
        <dbReference type="ChEBI" id="CHEBI:18420"/>
    </ligand>
</feature>
<dbReference type="InterPro" id="IPR006689">
    <property type="entry name" value="Small_GTPase_ARF/SAR"/>
</dbReference>
<dbReference type="SMART" id="SM00178">
    <property type="entry name" value="SAR"/>
    <property type="match status" value="1"/>
</dbReference>
<keyword evidence="5" id="KW-0460">Magnesium</keyword>
<evidence type="ECO:0000256" key="2">
    <source>
        <dbReference type="ARBA" id="ARBA00022741"/>
    </source>
</evidence>
<feature type="binding site" evidence="5">
    <location>
        <position position="34"/>
    </location>
    <ligand>
        <name>Mg(2+)</name>
        <dbReference type="ChEBI" id="CHEBI:18420"/>
    </ligand>
</feature>
<dbReference type="PROSITE" id="PS51417">
    <property type="entry name" value="ARF"/>
    <property type="match status" value="1"/>
</dbReference>